<protein>
    <submittedName>
        <fullName evidence="2">Uncharacterized protein</fullName>
    </submittedName>
</protein>
<gene>
    <name evidence="2" type="ORF">AVEN_16645_1</name>
</gene>
<feature type="region of interest" description="Disordered" evidence="1">
    <location>
        <begin position="49"/>
        <end position="99"/>
    </location>
</feature>
<name>A0A4Y2L234_ARAVE</name>
<evidence type="ECO:0000256" key="1">
    <source>
        <dbReference type="SAM" id="MobiDB-lite"/>
    </source>
</evidence>
<dbReference type="AlphaFoldDB" id="A0A4Y2L234"/>
<evidence type="ECO:0000313" key="3">
    <source>
        <dbReference type="Proteomes" id="UP000499080"/>
    </source>
</evidence>
<accession>A0A4Y2L234</accession>
<organism evidence="2 3">
    <name type="scientific">Araneus ventricosus</name>
    <name type="common">Orbweaver spider</name>
    <name type="synonym">Epeira ventricosa</name>
    <dbReference type="NCBI Taxonomy" id="182803"/>
    <lineage>
        <taxon>Eukaryota</taxon>
        <taxon>Metazoa</taxon>
        <taxon>Ecdysozoa</taxon>
        <taxon>Arthropoda</taxon>
        <taxon>Chelicerata</taxon>
        <taxon>Arachnida</taxon>
        <taxon>Araneae</taxon>
        <taxon>Araneomorphae</taxon>
        <taxon>Entelegynae</taxon>
        <taxon>Araneoidea</taxon>
        <taxon>Araneidae</taxon>
        <taxon>Araneus</taxon>
    </lineage>
</organism>
<evidence type="ECO:0000313" key="2">
    <source>
        <dbReference type="EMBL" id="GBN07686.1"/>
    </source>
</evidence>
<feature type="compositionally biased region" description="Polar residues" evidence="1">
    <location>
        <begin position="66"/>
        <end position="92"/>
    </location>
</feature>
<dbReference type="EMBL" id="BGPR01005178">
    <property type="protein sequence ID" value="GBN07686.1"/>
    <property type="molecule type" value="Genomic_DNA"/>
</dbReference>
<dbReference type="Proteomes" id="UP000499080">
    <property type="component" value="Unassembled WGS sequence"/>
</dbReference>
<proteinExistence type="predicted"/>
<comment type="caution">
    <text evidence="2">The sequence shown here is derived from an EMBL/GenBank/DDBJ whole genome shotgun (WGS) entry which is preliminary data.</text>
</comment>
<keyword evidence="3" id="KW-1185">Reference proteome</keyword>
<reference evidence="2 3" key="1">
    <citation type="journal article" date="2019" name="Sci. Rep.">
        <title>Orb-weaving spider Araneus ventricosus genome elucidates the spidroin gene catalogue.</title>
        <authorList>
            <person name="Kono N."/>
            <person name="Nakamura H."/>
            <person name="Ohtoshi R."/>
            <person name="Moran D.A.P."/>
            <person name="Shinohara A."/>
            <person name="Yoshida Y."/>
            <person name="Fujiwara M."/>
            <person name="Mori M."/>
            <person name="Tomita M."/>
            <person name="Arakawa K."/>
        </authorList>
    </citation>
    <scope>NUCLEOTIDE SEQUENCE [LARGE SCALE GENOMIC DNA]</scope>
</reference>
<sequence>MAFFTHQKGVNCPSDALNVQGPIRPGNVQKISKNLSNVRIAREITRQCPRFPKPAGRKNYRAKLMQKSNQNSIDTSTRTQPPLSSRKVSSELSYAEISA</sequence>